<evidence type="ECO:0000313" key="2">
    <source>
        <dbReference type="Proteomes" id="UP000828390"/>
    </source>
</evidence>
<dbReference type="Proteomes" id="UP000828390">
    <property type="component" value="Unassembled WGS sequence"/>
</dbReference>
<keyword evidence="2" id="KW-1185">Reference proteome</keyword>
<comment type="caution">
    <text evidence="1">The sequence shown here is derived from an EMBL/GenBank/DDBJ whole genome shotgun (WGS) entry which is preliminary data.</text>
</comment>
<evidence type="ECO:0000313" key="1">
    <source>
        <dbReference type="EMBL" id="KAH3717760.1"/>
    </source>
</evidence>
<name>A0A9D4C5T8_DREPO</name>
<sequence length="76" mass="8881">MIGRYGRLRDLSPFQSRLYDWHHAKMGLMPYATSLAPDMHAESRRLVRGYAFRYKVTHGFIVSYADREPVVPDHSV</sequence>
<organism evidence="1 2">
    <name type="scientific">Dreissena polymorpha</name>
    <name type="common">Zebra mussel</name>
    <name type="synonym">Mytilus polymorpha</name>
    <dbReference type="NCBI Taxonomy" id="45954"/>
    <lineage>
        <taxon>Eukaryota</taxon>
        <taxon>Metazoa</taxon>
        <taxon>Spiralia</taxon>
        <taxon>Lophotrochozoa</taxon>
        <taxon>Mollusca</taxon>
        <taxon>Bivalvia</taxon>
        <taxon>Autobranchia</taxon>
        <taxon>Heteroconchia</taxon>
        <taxon>Euheterodonta</taxon>
        <taxon>Imparidentia</taxon>
        <taxon>Neoheterodontei</taxon>
        <taxon>Myida</taxon>
        <taxon>Dreissenoidea</taxon>
        <taxon>Dreissenidae</taxon>
        <taxon>Dreissena</taxon>
    </lineage>
</organism>
<reference evidence="1" key="1">
    <citation type="journal article" date="2019" name="bioRxiv">
        <title>The Genome of the Zebra Mussel, Dreissena polymorpha: A Resource for Invasive Species Research.</title>
        <authorList>
            <person name="McCartney M.A."/>
            <person name="Auch B."/>
            <person name="Kono T."/>
            <person name="Mallez S."/>
            <person name="Zhang Y."/>
            <person name="Obille A."/>
            <person name="Becker A."/>
            <person name="Abrahante J.E."/>
            <person name="Garbe J."/>
            <person name="Badalamenti J.P."/>
            <person name="Herman A."/>
            <person name="Mangelson H."/>
            <person name="Liachko I."/>
            <person name="Sullivan S."/>
            <person name="Sone E.D."/>
            <person name="Koren S."/>
            <person name="Silverstein K.A.T."/>
            <person name="Beckman K.B."/>
            <person name="Gohl D.M."/>
        </authorList>
    </citation>
    <scope>NUCLEOTIDE SEQUENCE</scope>
    <source>
        <strain evidence="1">Duluth1</strain>
        <tissue evidence="1">Whole animal</tissue>
    </source>
</reference>
<reference evidence="1" key="2">
    <citation type="submission" date="2020-11" db="EMBL/GenBank/DDBJ databases">
        <authorList>
            <person name="McCartney M.A."/>
            <person name="Auch B."/>
            <person name="Kono T."/>
            <person name="Mallez S."/>
            <person name="Becker A."/>
            <person name="Gohl D.M."/>
            <person name="Silverstein K.A.T."/>
            <person name="Koren S."/>
            <person name="Bechman K.B."/>
            <person name="Herman A."/>
            <person name="Abrahante J.E."/>
            <person name="Garbe J."/>
        </authorList>
    </citation>
    <scope>NUCLEOTIDE SEQUENCE</scope>
    <source>
        <strain evidence="1">Duluth1</strain>
        <tissue evidence="1">Whole animal</tissue>
    </source>
</reference>
<dbReference type="EMBL" id="JAIWYP010000013">
    <property type="protein sequence ID" value="KAH3717760.1"/>
    <property type="molecule type" value="Genomic_DNA"/>
</dbReference>
<protein>
    <submittedName>
        <fullName evidence="1">Uncharacterized protein</fullName>
    </submittedName>
</protein>
<gene>
    <name evidence="1" type="ORF">DPMN_060556</name>
</gene>
<accession>A0A9D4C5T8</accession>
<proteinExistence type="predicted"/>
<dbReference type="AlphaFoldDB" id="A0A9D4C5T8"/>